<evidence type="ECO:0000256" key="4">
    <source>
        <dbReference type="ARBA" id="ARBA00022989"/>
    </source>
</evidence>
<protein>
    <submittedName>
        <fullName evidence="8">Type II secretion system F domain-containing protein</fullName>
    </submittedName>
</protein>
<dbReference type="PANTHER" id="PTHR35007">
    <property type="entry name" value="INTEGRAL MEMBRANE PROTEIN-RELATED"/>
    <property type="match status" value="1"/>
</dbReference>
<dbReference type="PANTHER" id="PTHR35007:SF2">
    <property type="entry name" value="PILUS ASSEMBLE PROTEIN"/>
    <property type="match status" value="1"/>
</dbReference>
<dbReference type="AlphaFoldDB" id="A0A099KNJ0"/>
<dbReference type="OrthoDB" id="9810662at2"/>
<feature type="domain" description="Type II secretion system protein GspF" evidence="7">
    <location>
        <begin position="156"/>
        <end position="284"/>
    </location>
</feature>
<keyword evidence="2" id="KW-1003">Cell membrane</keyword>
<evidence type="ECO:0000256" key="1">
    <source>
        <dbReference type="ARBA" id="ARBA00004651"/>
    </source>
</evidence>
<keyword evidence="4 6" id="KW-1133">Transmembrane helix</keyword>
<feature type="transmembrane region" description="Helical" evidence="6">
    <location>
        <begin position="85"/>
        <end position="107"/>
    </location>
</feature>
<evidence type="ECO:0000256" key="5">
    <source>
        <dbReference type="ARBA" id="ARBA00023136"/>
    </source>
</evidence>
<reference evidence="8 9" key="1">
    <citation type="submission" date="2014-08" db="EMBL/GenBank/DDBJ databases">
        <title>Genomic and Phenotypic Diversity of Colwellia psychrerythraea strains from Disparate Marine Basins.</title>
        <authorList>
            <person name="Techtmann S.M."/>
            <person name="Stelling S.C."/>
            <person name="Utturkar S.M."/>
            <person name="Alshibli N."/>
            <person name="Harris A."/>
            <person name="Brown S.D."/>
            <person name="Hazen T.C."/>
        </authorList>
    </citation>
    <scope>NUCLEOTIDE SEQUENCE [LARGE SCALE GENOMIC DNA]</scope>
    <source>
        <strain evidence="8 9">GAB14E</strain>
    </source>
</reference>
<evidence type="ECO:0000313" key="9">
    <source>
        <dbReference type="Proteomes" id="UP000029868"/>
    </source>
</evidence>
<dbReference type="GO" id="GO:0005886">
    <property type="term" value="C:plasma membrane"/>
    <property type="evidence" value="ECO:0007669"/>
    <property type="project" value="UniProtKB-SubCell"/>
</dbReference>
<feature type="transmembrane region" description="Helical" evidence="6">
    <location>
        <begin position="119"/>
        <end position="137"/>
    </location>
</feature>
<dbReference type="RefSeq" id="WP_156115747.1">
    <property type="nucleotide sequence ID" value="NZ_JQEC01000042.1"/>
</dbReference>
<comment type="caution">
    <text evidence="8">The sequence shown here is derived from an EMBL/GenBank/DDBJ whole genome shotgun (WGS) entry which is preliminary data.</text>
</comment>
<dbReference type="EMBL" id="JQEC01000042">
    <property type="protein sequence ID" value="KGJ91188.1"/>
    <property type="molecule type" value="Genomic_DNA"/>
</dbReference>
<keyword evidence="5 6" id="KW-0472">Membrane</keyword>
<feature type="transmembrane region" description="Helical" evidence="6">
    <location>
        <begin position="271"/>
        <end position="292"/>
    </location>
</feature>
<sequence>MANLWMEISIFLFVTGCSLTLLLAKKSLREERQQQRLQRHIHNNRQIDATGDLLFANKDDVHWLKKETAKMQAALHGAGFFQANALWYLLLTKLFCALLAFVLAWTFLGYETGTGSSKLWLFAGMAFIANLMPDYYLEHIQKRNQTEISQALPDSLALLVICLESGATLERGLTMVSEQLVDVYPQLSKQWQLTLAQMKIDPDKKVALAALAERNPLEEIKALVTVLIQAERFGSPLALTLRNFSGEIRELRKLKLEENIAKLSSKITLPMLLLVFLPLLLILVAPQVALLVDALKGMQ</sequence>
<organism evidence="8 9">
    <name type="scientific">Colwellia psychrerythraea</name>
    <name type="common">Vibrio psychroerythus</name>
    <dbReference type="NCBI Taxonomy" id="28229"/>
    <lineage>
        <taxon>Bacteria</taxon>
        <taxon>Pseudomonadati</taxon>
        <taxon>Pseudomonadota</taxon>
        <taxon>Gammaproteobacteria</taxon>
        <taxon>Alteromonadales</taxon>
        <taxon>Colwelliaceae</taxon>
        <taxon>Colwellia</taxon>
    </lineage>
</organism>
<accession>A0A099KNJ0</accession>
<dbReference type="InterPro" id="IPR018076">
    <property type="entry name" value="T2SS_GspF_dom"/>
</dbReference>
<dbReference type="PATRIC" id="fig|28229.3.peg.3061"/>
<evidence type="ECO:0000256" key="6">
    <source>
        <dbReference type="SAM" id="Phobius"/>
    </source>
</evidence>
<keyword evidence="3 6" id="KW-0812">Transmembrane</keyword>
<evidence type="ECO:0000313" key="8">
    <source>
        <dbReference type="EMBL" id="KGJ91188.1"/>
    </source>
</evidence>
<dbReference type="Proteomes" id="UP000029868">
    <property type="component" value="Unassembled WGS sequence"/>
</dbReference>
<name>A0A099KNJ0_COLPS</name>
<feature type="transmembrane region" description="Helical" evidence="6">
    <location>
        <begin position="6"/>
        <end position="24"/>
    </location>
</feature>
<evidence type="ECO:0000256" key="3">
    <source>
        <dbReference type="ARBA" id="ARBA00022692"/>
    </source>
</evidence>
<proteinExistence type="predicted"/>
<evidence type="ECO:0000256" key="2">
    <source>
        <dbReference type="ARBA" id="ARBA00022475"/>
    </source>
</evidence>
<evidence type="ECO:0000259" key="7">
    <source>
        <dbReference type="Pfam" id="PF00482"/>
    </source>
</evidence>
<dbReference type="Pfam" id="PF00482">
    <property type="entry name" value="T2SSF"/>
    <property type="match status" value="1"/>
</dbReference>
<gene>
    <name evidence="8" type="ORF">GAB14E_3340</name>
</gene>
<comment type="subcellular location">
    <subcellularLocation>
        <location evidence="1">Cell membrane</location>
        <topology evidence="1">Multi-pass membrane protein</topology>
    </subcellularLocation>
</comment>